<keyword evidence="1" id="KW-0812">Transmembrane</keyword>
<feature type="transmembrane region" description="Helical" evidence="1">
    <location>
        <begin position="307"/>
        <end position="325"/>
    </location>
</feature>
<dbReference type="PANTHER" id="PTHR33121:SF79">
    <property type="entry name" value="CYCLIC DI-GMP PHOSPHODIESTERASE PDED-RELATED"/>
    <property type="match status" value="1"/>
</dbReference>
<evidence type="ECO:0000259" key="3">
    <source>
        <dbReference type="PROSITE" id="PS50887"/>
    </source>
</evidence>
<dbReference type="CDD" id="cd01948">
    <property type="entry name" value="EAL"/>
    <property type="match status" value="1"/>
</dbReference>
<dbReference type="EMBL" id="JAVDDT010000004">
    <property type="protein sequence ID" value="MDQ2069684.1"/>
    <property type="molecule type" value="Genomic_DNA"/>
</dbReference>
<dbReference type="PANTHER" id="PTHR33121">
    <property type="entry name" value="CYCLIC DI-GMP PHOSPHODIESTERASE PDEF"/>
    <property type="match status" value="1"/>
</dbReference>
<keyword evidence="1" id="KW-0472">Membrane</keyword>
<dbReference type="SMART" id="SM00052">
    <property type="entry name" value="EAL"/>
    <property type="match status" value="1"/>
</dbReference>
<dbReference type="Gene3D" id="3.30.70.270">
    <property type="match status" value="1"/>
</dbReference>
<dbReference type="InterPro" id="IPR029787">
    <property type="entry name" value="Nucleotide_cyclase"/>
</dbReference>
<dbReference type="Pfam" id="PF00563">
    <property type="entry name" value="EAL"/>
    <property type="match status" value="1"/>
</dbReference>
<dbReference type="InterPro" id="IPR043128">
    <property type="entry name" value="Rev_trsase/Diguanyl_cyclase"/>
</dbReference>
<keyword evidence="5" id="KW-1185">Reference proteome</keyword>
<reference evidence="4 5" key="1">
    <citation type="submission" date="2023-08" db="EMBL/GenBank/DDBJ databases">
        <title>Whole-genome sequencing of halo(alkali)philic microorganisms from hypersaline lakes.</title>
        <authorList>
            <person name="Sorokin D.Y."/>
            <person name="Abbas B."/>
            <person name="Merkel A.Y."/>
        </authorList>
    </citation>
    <scope>NUCLEOTIDE SEQUENCE [LARGE SCALE GENOMIC DNA]</scope>
    <source>
        <strain evidence="4 5">AB-CW4</strain>
    </source>
</reference>
<dbReference type="InterPro" id="IPR050706">
    <property type="entry name" value="Cyclic-di-GMP_PDE-like"/>
</dbReference>
<dbReference type="Pfam" id="PF07695">
    <property type="entry name" value="7TMR-DISM_7TM"/>
    <property type="match status" value="1"/>
</dbReference>
<dbReference type="Proteomes" id="UP001239019">
    <property type="component" value="Unassembled WGS sequence"/>
</dbReference>
<gene>
    <name evidence="4" type="ORF">RBH19_07355</name>
</gene>
<proteinExistence type="predicted"/>
<dbReference type="SMART" id="SM00267">
    <property type="entry name" value="GGDEF"/>
    <property type="match status" value="1"/>
</dbReference>
<accession>A0ABU0W6N4</accession>
<feature type="transmembrane region" description="Helical" evidence="1">
    <location>
        <begin position="332"/>
        <end position="351"/>
    </location>
</feature>
<name>A0ABU0W6N4_9GAMM</name>
<evidence type="ECO:0000313" key="4">
    <source>
        <dbReference type="EMBL" id="MDQ2069684.1"/>
    </source>
</evidence>
<feature type="transmembrane region" description="Helical" evidence="1">
    <location>
        <begin position="247"/>
        <end position="266"/>
    </location>
</feature>
<dbReference type="InterPro" id="IPR001633">
    <property type="entry name" value="EAL_dom"/>
</dbReference>
<dbReference type="SUPFAM" id="SSF55073">
    <property type="entry name" value="Nucleotide cyclase"/>
    <property type="match status" value="1"/>
</dbReference>
<dbReference type="PROSITE" id="PS50883">
    <property type="entry name" value="EAL"/>
    <property type="match status" value="1"/>
</dbReference>
<dbReference type="RefSeq" id="WP_306728184.1">
    <property type="nucleotide sequence ID" value="NZ_JAVDDT010000004.1"/>
</dbReference>
<dbReference type="Pfam" id="PF00990">
    <property type="entry name" value="GGDEF"/>
    <property type="match status" value="1"/>
</dbReference>
<feature type="transmembrane region" description="Helical" evidence="1">
    <location>
        <begin position="183"/>
        <end position="204"/>
    </location>
</feature>
<dbReference type="Gene3D" id="3.20.20.450">
    <property type="entry name" value="EAL domain"/>
    <property type="match status" value="1"/>
</dbReference>
<feature type="transmembrane region" description="Helical" evidence="1">
    <location>
        <begin position="278"/>
        <end position="295"/>
    </location>
</feature>
<dbReference type="SUPFAM" id="SSF141868">
    <property type="entry name" value="EAL domain-like"/>
    <property type="match status" value="1"/>
</dbReference>
<feature type="transmembrane region" description="Helical" evidence="1">
    <location>
        <begin position="211"/>
        <end position="235"/>
    </location>
</feature>
<feature type="domain" description="EAL" evidence="2">
    <location>
        <begin position="586"/>
        <end position="841"/>
    </location>
</feature>
<dbReference type="PROSITE" id="PS50887">
    <property type="entry name" value="GGDEF"/>
    <property type="match status" value="1"/>
</dbReference>
<feature type="domain" description="GGDEF" evidence="3">
    <location>
        <begin position="440"/>
        <end position="577"/>
    </location>
</feature>
<protein>
    <submittedName>
        <fullName evidence="4">EAL domain-containing protein</fullName>
    </submittedName>
</protein>
<dbReference type="InterPro" id="IPR035919">
    <property type="entry name" value="EAL_sf"/>
</dbReference>
<evidence type="ECO:0000256" key="1">
    <source>
        <dbReference type="SAM" id="Phobius"/>
    </source>
</evidence>
<dbReference type="InterPro" id="IPR000160">
    <property type="entry name" value="GGDEF_dom"/>
</dbReference>
<comment type="caution">
    <text evidence="4">The sequence shown here is derived from an EMBL/GenBank/DDBJ whole genome shotgun (WGS) entry which is preliminary data.</text>
</comment>
<organism evidence="4 5">
    <name type="scientific">Natronospira bacteriovora</name>
    <dbReference type="NCBI Taxonomy" id="3069753"/>
    <lineage>
        <taxon>Bacteria</taxon>
        <taxon>Pseudomonadati</taxon>
        <taxon>Pseudomonadota</taxon>
        <taxon>Gammaproteobacteria</taxon>
        <taxon>Natronospirales</taxon>
        <taxon>Natronospiraceae</taxon>
        <taxon>Natronospira</taxon>
    </lineage>
</organism>
<sequence length="843" mass="92727">MLIQTLHWLVIASSGLCPGGEPLSLPKEGRAPVTREQQLALADPGQEWQAARLVRDKDCDDLRPARAFTRRGQRHWIALDASALAEPDILLSGWGLHVPAMGFRELCVHWPLVGEGWHRQCAGNNREAGADAVRHQHRIFLAPEGMSADRNVLISAQSPFFALPPIEIASASELLSAHGRSGLFTGAAYGILLSIVIYGLLLLGTTRNLSLLYFSGYFGLFALALFLAEGLHLAWFGIGTVIGGTHLAFALLGVALLAGTLFLGHFLRSRHNDPWQHLLLWVIGIVGPGLMWLAALRLDWTQWASETGALVFAFGGLAATAKGVLHGRRNAGPLLIGFVILSLALVINSLVRLGWLPSPGMNSIDILKSALLLGGMTIGLAAEREFSNLRRQRDRASLLAETHQRIALYRVDYDGVTGLPNRRRFFKLVSERVANVVEGQGVGVIRIEFTDFRRLRHLHGQEVAEDLLRQLVARLQRFENSGRVLGRTETDEFSLLLPLPGTESAAESILDALAGDIHAAVSEGLTVGSEEIRVQCVMGGSHYPLQANSGEQLLVQAEAGLFESREAEHGAFHLFGRNDGPGFRERWSMGRRLTAAMEAEEIRVHYQPIVDLAGGGIRQLEALARWTDPEFGEISPGIFIPVAENLGIIETLSRQLVRQACRDFARWQALGILGATKLSLNLSPLQLRDPHFEDWLLDTIAEHGLTARQVSLEITENTLVENLATARDRLQRLADQGMGISVDDFGVGYSSLSYIRELPIDTLKIDRSFMGRLSHSEAEREILRSLLTMARRLRLSVVAEGIEYENQAAFLRRHGCPLGQGFLFSRPQSAEAIAVQLRRKPGL</sequence>
<keyword evidence="1" id="KW-1133">Transmembrane helix</keyword>
<dbReference type="InterPro" id="IPR011623">
    <property type="entry name" value="7TMR_DISM_rcpt_extracell_dom1"/>
</dbReference>
<evidence type="ECO:0000259" key="2">
    <source>
        <dbReference type="PROSITE" id="PS50883"/>
    </source>
</evidence>
<evidence type="ECO:0000313" key="5">
    <source>
        <dbReference type="Proteomes" id="UP001239019"/>
    </source>
</evidence>